<evidence type="ECO:0000256" key="2">
    <source>
        <dbReference type="PROSITE-ProRule" id="PRU00708"/>
    </source>
</evidence>
<dbReference type="Pfam" id="PF13041">
    <property type="entry name" value="PPR_2"/>
    <property type="match status" value="1"/>
</dbReference>
<dbReference type="Gene3D" id="1.25.40.10">
    <property type="entry name" value="Tetratricopeptide repeat domain"/>
    <property type="match status" value="2"/>
</dbReference>
<dbReference type="GO" id="GO:0003723">
    <property type="term" value="F:RNA binding"/>
    <property type="evidence" value="ECO:0007669"/>
    <property type="project" value="InterPro"/>
</dbReference>
<dbReference type="InterPro" id="IPR046960">
    <property type="entry name" value="PPR_At4g14850-like_plant"/>
</dbReference>
<dbReference type="EMBL" id="JACGWM010000014">
    <property type="protein sequence ID" value="KAL0327931.1"/>
    <property type="molecule type" value="Genomic_DNA"/>
</dbReference>
<dbReference type="InterPro" id="IPR046848">
    <property type="entry name" value="E_motif"/>
</dbReference>
<reference evidence="4" key="1">
    <citation type="submission" date="2020-06" db="EMBL/GenBank/DDBJ databases">
        <authorList>
            <person name="Li T."/>
            <person name="Hu X."/>
            <person name="Zhang T."/>
            <person name="Song X."/>
            <person name="Zhang H."/>
            <person name="Dai N."/>
            <person name="Sheng W."/>
            <person name="Hou X."/>
            <person name="Wei L."/>
        </authorList>
    </citation>
    <scope>NUCLEOTIDE SEQUENCE</scope>
    <source>
        <strain evidence="4">KEN8</strain>
        <tissue evidence="4">Leaf</tissue>
    </source>
</reference>
<evidence type="ECO:0000256" key="1">
    <source>
        <dbReference type="ARBA" id="ARBA00022737"/>
    </source>
</evidence>
<dbReference type="InterPro" id="IPR011990">
    <property type="entry name" value="TPR-like_helical_dom_sf"/>
</dbReference>
<dbReference type="PANTHER" id="PTHR47926">
    <property type="entry name" value="PENTATRICOPEPTIDE REPEAT-CONTAINING PROTEIN"/>
    <property type="match status" value="1"/>
</dbReference>
<dbReference type="Pfam" id="PF20431">
    <property type="entry name" value="E_motif"/>
    <property type="match status" value="1"/>
</dbReference>
<dbReference type="PANTHER" id="PTHR47926:SF436">
    <property type="entry name" value="PENTATRICOPEPTIDE REPEAT-CONTAINING PROTEIN ELI1, CHLOROPLASTIC-LIKE ISOFORM X2"/>
    <property type="match status" value="1"/>
</dbReference>
<dbReference type="PROSITE" id="PS51375">
    <property type="entry name" value="PPR"/>
    <property type="match status" value="2"/>
</dbReference>
<feature type="repeat" description="PPR" evidence="2">
    <location>
        <begin position="101"/>
        <end position="135"/>
    </location>
</feature>
<feature type="region of interest" description="Disordered" evidence="3">
    <location>
        <begin position="321"/>
        <end position="340"/>
    </location>
</feature>
<dbReference type="InterPro" id="IPR002885">
    <property type="entry name" value="PPR_rpt"/>
</dbReference>
<protein>
    <submittedName>
        <fullName evidence="4">Pentatricopeptide repeat-containing protein, mitochondrial</fullName>
    </submittedName>
</protein>
<comment type="caution">
    <text evidence="4">The sequence shown here is derived from an EMBL/GenBank/DDBJ whole genome shotgun (WGS) entry which is preliminary data.</text>
</comment>
<evidence type="ECO:0000256" key="3">
    <source>
        <dbReference type="SAM" id="MobiDB-lite"/>
    </source>
</evidence>
<accession>A0AAW2M9T2</accession>
<dbReference type="AlphaFoldDB" id="A0AAW2M9T2"/>
<name>A0AAW2M9T2_9LAMI</name>
<feature type="repeat" description="PPR" evidence="2">
    <location>
        <begin position="53"/>
        <end position="87"/>
    </location>
</feature>
<gene>
    <name evidence="4" type="ORF">Scaly_2225700</name>
</gene>
<sequence>MYVKCEDLEEAKELFERMEEKMMVSWATMLIGYVKFGYLDAAWRLFNVMPENDVVPWNAMISAYVQAGHDKETLSLFYEMQAMKVEPDEVTMVFHEILDRNALTYTAIIGGLALHRDAQDALSYFLEMIAVGVTSDEVTFLGVLSACCLGDPQKHRVGRAAMKLLDLDLNDSGIYVLLANMYVEENTGDKAGELRKMMREREVDKTPGCSSIEFNGNLGERLIEPSSSWFPRSFPQDSWSSSASSIGLPTLETAQPEVGSSGWKSTARRVVSGAPPAALENPEDRVPSAPVVLITASGLQGEQPLVDGTISEPVGCRRTARAAPAARAGRRVPAGDDWERLPRGPSPGVEQSTQNCALNVKVKKFNQARVNGGSNYDSLKRNHSQGNGLGGISGEKKTLLSLTLVRLCEMT</sequence>
<dbReference type="NCBIfam" id="TIGR00756">
    <property type="entry name" value="PPR"/>
    <property type="match status" value="3"/>
</dbReference>
<dbReference type="GO" id="GO:0009451">
    <property type="term" value="P:RNA modification"/>
    <property type="evidence" value="ECO:0007669"/>
    <property type="project" value="InterPro"/>
</dbReference>
<dbReference type="Pfam" id="PF01535">
    <property type="entry name" value="PPR"/>
    <property type="match status" value="2"/>
</dbReference>
<reference evidence="4" key="2">
    <citation type="journal article" date="2024" name="Plant">
        <title>Genomic evolution and insights into agronomic trait innovations of Sesamum species.</title>
        <authorList>
            <person name="Miao H."/>
            <person name="Wang L."/>
            <person name="Qu L."/>
            <person name="Liu H."/>
            <person name="Sun Y."/>
            <person name="Le M."/>
            <person name="Wang Q."/>
            <person name="Wei S."/>
            <person name="Zheng Y."/>
            <person name="Lin W."/>
            <person name="Duan Y."/>
            <person name="Cao H."/>
            <person name="Xiong S."/>
            <person name="Wang X."/>
            <person name="Wei L."/>
            <person name="Li C."/>
            <person name="Ma Q."/>
            <person name="Ju M."/>
            <person name="Zhao R."/>
            <person name="Li G."/>
            <person name="Mu C."/>
            <person name="Tian Q."/>
            <person name="Mei H."/>
            <person name="Zhang T."/>
            <person name="Gao T."/>
            <person name="Zhang H."/>
        </authorList>
    </citation>
    <scope>NUCLEOTIDE SEQUENCE</scope>
    <source>
        <strain evidence="4">KEN8</strain>
    </source>
</reference>
<keyword evidence="1" id="KW-0677">Repeat</keyword>
<organism evidence="4">
    <name type="scientific">Sesamum calycinum</name>
    <dbReference type="NCBI Taxonomy" id="2727403"/>
    <lineage>
        <taxon>Eukaryota</taxon>
        <taxon>Viridiplantae</taxon>
        <taxon>Streptophyta</taxon>
        <taxon>Embryophyta</taxon>
        <taxon>Tracheophyta</taxon>
        <taxon>Spermatophyta</taxon>
        <taxon>Magnoliopsida</taxon>
        <taxon>eudicotyledons</taxon>
        <taxon>Gunneridae</taxon>
        <taxon>Pentapetalae</taxon>
        <taxon>asterids</taxon>
        <taxon>lamiids</taxon>
        <taxon>Lamiales</taxon>
        <taxon>Pedaliaceae</taxon>
        <taxon>Sesamum</taxon>
    </lineage>
</organism>
<proteinExistence type="predicted"/>
<evidence type="ECO:0000313" key="4">
    <source>
        <dbReference type="EMBL" id="KAL0327931.1"/>
    </source>
</evidence>